<dbReference type="VEuPathDB" id="FungiDB:ASPCADRAFT_129830"/>
<dbReference type="STRING" id="602072.A0A1R3RQK2"/>
<evidence type="ECO:0000256" key="1">
    <source>
        <dbReference type="SAM" id="SignalP"/>
    </source>
</evidence>
<protein>
    <submittedName>
        <fullName evidence="2">Uncharacterized protein</fullName>
    </submittedName>
</protein>
<evidence type="ECO:0000313" key="2">
    <source>
        <dbReference type="EMBL" id="OOF96761.1"/>
    </source>
</evidence>
<dbReference type="EMBL" id="KV907498">
    <property type="protein sequence ID" value="OOF96761.1"/>
    <property type="molecule type" value="Genomic_DNA"/>
</dbReference>
<reference evidence="3" key="1">
    <citation type="journal article" date="2017" name="Genome Biol.">
        <title>Comparative genomics reveals high biological diversity and specific adaptations in the industrially and medically important fungal genus Aspergillus.</title>
        <authorList>
            <person name="de Vries R.P."/>
            <person name="Riley R."/>
            <person name="Wiebenga A."/>
            <person name="Aguilar-Osorio G."/>
            <person name="Amillis S."/>
            <person name="Uchima C.A."/>
            <person name="Anderluh G."/>
            <person name="Asadollahi M."/>
            <person name="Askin M."/>
            <person name="Barry K."/>
            <person name="Battaglia E."/>
            <person name="Bayram O."/>
            <person name="Benocci T."/>
            <person name="Braus-Stromeyer S.A."/>
            <person name="Caldana C."/>
            <person name="Canovas D."/>
            <person name="Cerqueira G.C."/>
            <person name="Chen F."/>
            <person name="Chen W."/>
            <person name="Choi C."/>
            <person name="Clum A."/>
            <person name="Dos Santos R.A."/>
            <person name="Damasio A.R."/>
            <person name="Diallinas G."/>
            <person name="Emri T."/>
            <person name="Fekete E."/>
            <person name="Flipphi M."/>
            <person name="Freyberg S."/>
            <person name="Gallo A."/>
            <person name="Gournas C."/>
            <person name="Habgood R."/>
            <person name="Hainaut M."/>
            <person name="Harispe M.L."/>
            <person name="Henrissat B."/>
            <person name="Hilden K.S."/>
            <person name="Hope R."/>
            <person name="Hossain A."/>
            <person name="Karabika E."/>
            <person name="Karaffa L."/>
            <person name="Karanyi Z."/>
            <person name="Krasevec N."/>
            <person name="Kuo A."/>
            <person name="Kusch H."/>
            <person name="LaButti K."/>
            <person name="Lagendijk E.L."/>
            <person name="Lapidus A."/>
            <person name="Levasseur A."/>
            <person name="Lindquist E."/>
            <person name="Lipzen A."/>
            <person name="Logrieco A.F."/>
            <person name="MacCabe A."/>
            <person name="Maekelae M.R."/>
            <person name="Malavazi I."/>
            <person name="Melin P."/>
            <person name="Meyer V."/>
            <person name="Mielnichuk N."/>
            <person name="Miskei M."/>
            <person name="Molnar A.P."/>
            <person name="Mule G."/>
            <person name="Ngan C.Y."/>
            <person name="Orejas M."/>
            <person name="Orosz E."/>
            <person name="Ouedraogo J.P."/>
            <person name="Overkamp K.M."/>
            <person name="Park H.-S."/>
            <person name="Perrone G."/>
            <person name="Piumi F."/>
            <person name="Punt P.J."/>
            <person name="Ram A.F."/>
            <person name="Ramon A."/>
            <person name="Rauscher S."/>
            <person name="Record E."/>
            <person name="Riano-Pachon D.M."/>
            <person name="Robert V."/>
            <person name="Roehrig J."/>
            <person name="Ruller R."/>
            <person name="Salamov A."/>
            <person name="Salih N.S."/>
            <person name="Samson R.A."/>
            <person name="Sandor E."/>
            <person name="Sanguinetti M."/>
            <person name="Schuetze T."/>
            <person name="Sepcic K."/>
            <person name="Shelest E."/>
            <person name="Sherlock G."/>
            <person name="Sophianopoulou V."/>
            <person name="Squina F.M."/>
            <person name="Sun H."/>
            <person name="Susca A."/>
            <person name="Todd R.B."/>
            <person name="Tsang A."/>
            <person name="Unkles S.E."/>
            <person name="van de Wiele N."/>
            <person name="van Rossen-Uffink D."/>
            <person name="Oliveira J.V."/>
            <person name="Vesth T.C."/>
            <person name="Visser J."/>
            <person name="Yu J.-H."/>
            <person name="Zhou M."/>
            <person name="Andersen M.R."/>
            <person name="Archer D.B."/>
            <person name="Baker S.E."/>
            <person name="Benoit I."/>
            <person name="Brakhage A.A."/>
            <person name="Braus G.H."/>
            <person name="Fischer R."/>
            <person name="Frisvad J.C."/>
            <person name="Goldman G.H."/>
            <person name="Houbraken J."/>
            <person name="Oakley B."/>
            <person name="Pocsi I."/>
            <person name="Scazzocchio C."/>
            <person name="Seiboth B."/>
            <person name="vanKuyk P.A."/>
            <person name="Wortman J."/>
            <person name="Dyer P.S."/>
            <person name="Grigoriev I.V."/>
        </authorList>
    </citation>
    <scope>NUCLEOTIDE SEQUENCE [LARGE SCALE GENOMIC DNA]</scope>
    <source>
        <strain evidence="3">ITEM 5010</strain>
    </source>
</reference>
<dbReference type="AlphaFoldDB" id="A0A1R3RQK2"/>
<dbReference type="OrthoDB" id="4843554at2759"/>
<sequence length="190" mass="20461">MHFPSPSTLTLTLPLLLTTTTLLPSISADDLELTPSDIPTPCWPVCGETVGITESCYHQYHHLSSSSQELSCICNWAEAPTLLPLCEACIANHRSEKGDSDVHDNEAYEILTSCSLSTTTWNPAAATSILSAENNTASATTTASSSENASVMVYMYGTSHPSPTNHSLPIVLVSSVQKALSMFWTYMTPF</sequence>
<evidence type="ECO:0000313" key="3">
    <source>
        <dbReference type="Proteomes" id="UP000188318"/>
    </source>
</evidence>
<feature type="signal peptide" evidence="1">
    <location>
        <begin position="1"/>
        <end position="28"/>
    </location>
</feature>
<dbReference type="Proteomes" id="UP000188318">
    <property type="component" value="Unassembled WGS sequence"/>
</dbReference>
<accession>A0A1R3RQK2</accession>
<keyword evidence="1" id="KW-0732">Signal</keyword>
<keyword evidence="3" id="KW-1185">Reference proteome</keyword>
<organism evidence="2 3">
    <name type="scientific">Aspergillus carbonarius (strain ITEM 5010)</name>
    <dbReference type="NCBI Taxonomy" id="602072"/>
    <lineage>
        <taxon>Eukaryota</taxon>
        <taxon>Fungi</taxon>
        <taxon>Dikarya</taxon>
        <taxon>Ascomycota</taxon>
        <taxon>Pezizomycotina</taxon>
        <taxon>Eurotiomycetes</taxon>
        <taxon>Eurotiomycetidae</taxon>
        <taxon>Eurotiales</taxon>
        <taxon>Aspergillaceae</taxon>
        <taxon>Aspergillus</taxon>
        <taxon>Aspergillus subgen. Circumdati</taxon>
    </lineage>
</organism>
<name>A0A1R3RQK2_ASPC5</name>
<proteinExistence type="predicted"/>
<feature type="chain" id="PRO_5012526099" evidence="1">
    <location>
        <begin position="29"/>
        <end position="190"/>
    </location>
</feature>
<gene>
    <name evidence="2" type="ORF">ASPCADRAFT_129830</name>
</gene>